<keyword evidence="2" id="KW-1185">Reference proteome</keyword>
<comment type="caution">
    <text evidence="1">The sequence shown here is derived from an EMBL/GenBank/DDBJ whole genome shotgun (WGS) entry which is preliminary data.</text>
</comment>
<accession>A0ABN2W2V5</accession>
<sequence>MSDDVDPLLRGRAGLSYAELDAYAHRLHELLTAVAERQIDAPLLHEFTIDVATDASSTLTPPPGYRRPAAGAVTTTLEVTSRSVPTATTHVRVTVWPALGGADVVDLLVERHDTDHRLEVRVDEIHPDVGEPLRHRVNDFVARQVALVVSDLNVAMQRGISPRGWPRGDG</sequence>
<protein>
    <submittedName>
        <fullName evidence="1">Uncharacterized protein</fullName>
    </submittedName>
</protein>
<dbReference type="EMBL" id="BAAAPY010000008">
    <property type="protein sequence ID" value="GAA2081967.1"/>
    <property type="molecule type" value="Genomic_DNA"/>
</dbReference>
<reference evidence="1 2" key="1">
    <citation type="journal article" date="2019" name="Int. J. Syst. Evol. Microbiol.">
        <title>The Global Catalogue of Microorganisms (GCM) 10K type strain sequencing project: providing services to taxonomists for standard genome sequencing and annotation.</title>
        <authorList>
            <consortium name="The Broad Institute Genomics Platform"/>
            <consortium name="The Broad Institute Genome Sequencing Center for Infectious Disease"/>
            <person name="Wu L."/>
            <person name="Ma J."/>
        </authorList>
    </citation>
    <scope>NUCLEOTIDE SEQUENCE [LARGE SCALE GENOMIC DNA]</scope>
    <source>
        <strain evidence="1 2">JCM 15749</strain>
    </source>
</reference>
<gene>
    <name evidence="1" type="ORF">GCM10009821_23390</name>
</gene>
<dbReference type="Proteomes" id="UP001501480">
    <property type="component" value="Unassembled WGS sequence"/>
</dbReference>
<dbReference type="RefSeq" id="WP_344328706.1">
    <property type="nucleotide sequence ID" value="NZ_BAAAPY010000008.1"/>
</dbReference>
<proteinExistence type="predicted"/>
<name>A0ABN2W2V5_9ACTN</name>
<organism evidence="1 2">
    <name type="scientific">Aeromicrobium halocynthiae</name>
    <dbReference type="NCBI Taxonomy" id="560557"/>
    <lineage>
        <taxon>Bacteria</taxon>
        <taxon>Bacillati</taxon>
        <taxon>Actinomycetota</taxon>
        <taxon>Actinomycetes</taxon>
        <taxon>Propionibacteriales</taxon>
        <taxon>Nocardioidaceae</taxon>
        <taxon>Aeromicrobium</taxon>
    </lineage>
</organism>
<evidence type="ECO:0000313" key="2">
    <source>
        <dbReference type="Proteomes" id="UP001501480"/>
    </source>
</evidence>
<evidence type="ECO:0000313" key="1">
    <source>
        <dbReference type="EMBL" id="GAA2081967.1"/>
    </source>
</evidence>